<proteinExistence type="predicted"/>
<organism evidence="2 3">
    <name type="scientific">Periconia digitata</name>
    <dbReference type="NCBI Taxonomy" id="1303443"/>
    <lineage>
        <taxon>Eukaryota</taxon>
        <taxon>Fungi</taxon>
        <taxon>Dikarya</taxon>
        <taxon>Ascomycota</taxon>
        <taxon>Pezizomycotina</taxon>
        <taxon>Dothideomycetes</taxon>
        <taxon>Pleosporomycetidae</taxon>
        <taxon>Pleosporales</taxon>
        <taxon>Massarineae</taxon>
        <taxon>Periconiaceae</taxon>
        <taxon>Periconia</taxon>
    </lineage>
</organism>
<dbReference type="Pfam" id="PF04681">
    <property type="entry name" value="Bys1"/>
    <property type="match status" value="1"/>
</dbReference>
<name>A0A9W4U8D6_9PLEO</name>
<reference evidence="2" key="1">
    <citation type="submission" date="2023-01" db="EMBL/GenBank/DDBJ databases">
        <authorList>
            <person name="Van Ghelder C."/>
            <person name="Rancurel C."/>
        </authorList>
    </citation>
    <scope>NUCLEOTIDE SEQUENCE</scope>
    <source>
        <strain evidence="2">CNCM I-4278</strain>
    </source>
</reference>
<dbReference type="SUPFAM" id="SSF49870">
    <property type="entry name" value="Osmotin, thaumatin-like protein"/>
    <property type="match status" value="1"/>
</dbReference>
<feature type="chain" id="PRO_5040921805" evidence="1">
    <location>
        <begin position="20"/>
        <end position="166"/>
    </location>
</feature>
<dbReference type="AlphaFoldDB" id="A0A9W4U8D6"/>
<dbReference type="InterPro" id="IPR006771">
    <property type="entry name" value="CetA-like"/>
</dbReference>
<protein>
    <submittedName>
        <fullName evidence="2">Uncharacterized protein</fullName>
    </submittedName>
</protein>
<dbReference type="EMBL" id="CAOQHR010000002">
    <property type="protein sequence ID" value="CAI6324808.1"/>
    <property type="molecule type" value="Genomic_DNA"/>
</dbReference>
<keyword evidence="1" id="KW-0732">Signal</keyword>
<dbReference type="OrthoDB" id="3682664at2759"/>
<evidence type="ECO:0000256" key="1">
    <source>
        <dbReference type="SAM" id="SignalP"/>
    </source>
</evidence>
<gene>
    <name evidence="2" type="ORF">PDIGIT_LOCUS3747</name>
</gene>
<sequence>MQLSKILVAASALLSTAFAAPPTTRDNLPTFNIWNNCSYPIWVTTVDRIRYSTESINPHGMWYQNLYYDGMTGTSLQIARTPTGVDSLSEPILNAAYTYNKAEKTLYYDLSTVGDRGYPFPGEMLLYYAAKDPESYVTWNGSIGEQTTKAYLGGETDLMLHLCIIV</sequence>
<comment type="caution">
    <text evidence="2">The sequence shown here is derived from an EMBL/GenBank/DDBJ whole genome shotgun (WGS) entry which is preliminary data.</text>
</comment>
<accession>A0A9W4U8D6</accession>
<dbReference type="InterPro" id="IPR037176">
    <property type="entry name" value="Osmotin/thaumatin-like_sf"/>
</dbReference>
<keyword evidence="3" id="KW-1185">Reference proteome</keyword>
<evidence type="ECO:0000313" key="3">
    <source>
        <dbReference type="Proteomes" id="UP001152607"/>
    </source>
</evidence>
<evidence type="ECO:0000313" key="2">
    <source>
        <dbReference type="EMBL" id="CAI6324808.1"/>
    </source>
</evidence>
<dbReference type="Proteomes" id="UP001152607">
    <property type="component" value="Unassembled WGS sequence"/>
</dbReference>
<feature type="signal peptide" evidence="1">
    <location>
        <begin position="1"/>
        <end position="19"/>
    </location>
</feature>